<dbReference type="EMBL" id="MRZN01000002">
    <property type="protein sequence ID" value="PHK50708.1"/>
    <property type="molecule type" value="Genomic_DNA"/>
</dbReference>
<dbReference type="InterPro" id="IPR024704">
    <property type="entry name" value="SMC"/>
</dbReference>
<evidence type="ECO:0000256" key="3">
    <source>
        <dbReference type="ARBA" id="ARBA00022741"/>
    </source>
</evidence>
<dbReference type="Pfam" id="PF02463">
    <property type="entry name" value="SMC_N"/>
    <property type="match status" value="1"/>
</dbReference>
<evidence type="ECO:0000256" key="1">
    <source>
        <dbReference type="ARBA" id="ARBA00004496"/>
    </source>
</evidence>
<evidence type="ECO:0000313" key="13">
    <source>
        <dbReference type="Proteomes" id="UP001056588"/>
    </source>
</evidence>
<evidence type="ECO:0000313" key="12">
    <source>
        <dbReference type="Proteomes" id="UP000223828"/>
    </source>
</evidence>
<accession>A0A2C6WIU8</accession>
<evidence type="ECO:0000256" key="6">
    <source>
        <dbReference type="ARBA" id="ARBA00023125"/>
    </source>
</evidence>
<dbReference type="PANTHER" id="PTHR43977">
    <property type="entry name" value="STRUCTURAL MAINTENANCE OF CHROMOSOMES PROTEIN 3"/>
    <property type="match status" value="1"/>
</dbReference>
<gene>
    <name evidence="7 10" type="primary">smc</name>
    <name evidence="10" type="ORF">BTJ66_02390</name>
    <name evidence="11" type="ORF">MNY58_08440</name>
</gene>
<dbReference type="Proteomes" id="UP000223828">
    <property type="component" value="Unassembled WGS sequence"/>
</dbReference>
<feature type="region of interest" description="Disordered" evidence="8">
    <location>
        <begin position="753"/>
        <end position="772"/>
    </location>
</feature>
<dbReference type="HAMAP" id="MF_01894">
    <property type="entry name" value="Smc_prok"/>
    <property type="match status" value="1"/>
</dbReference>
<dbReference type="AlphaFoldDB" id="A0A2C6WIU8"/>
<dbReference type="FunFam" id="3.40.50.300:FF:000901">
    <property type="entry name" value="Chromosome partition protein Smc"/>
    <property type="match status" value="1"/>
</dbReference>
<dbReference type="InterPro" id="IPR027417">
    <property type="entry name" value="P-loop_NTPase"/>
</dbReference>
<comment type="subcellular location">
    <subcellularLocation>
        <location evidence="1 7">Cytoplasm</location>
    </subcellularLocation>
</comment>
<dbReference type="GO" id="GO:0016887">
    <property type="term" value="F:ATP hydrolysis activity"/>
    <property type="evidence" value="ECO:0007669"/>
    <property type="project" value="InterPro"/>
</dbReference>
<evidence type="ECO:0000256" key="8">
    <source>
        <dbReference type="SAM" id="MobiDB-lite"/>
    </source>
</evidence>
<keyword evidence="3 7" id="KW-0547">Nucleotide-binding</keyword>
<reference evidence="10" key="1">
    <citation type="journal article" date="2017" name="Appl. Environ. Microbiol.">
        <title>Staphylococcus edaphicus sp. nov., isolated in Antarctica, harbours mecC gene and genomic islands with suspected role in adaptation to extreme environment.</title>
        <authorList>
            <person name="Pantucek R."/>
            <person name="Sedlacek I."/>
            <person name="Indrakova A."/>
            <person name="Vrbovska V."/>
            <person name="Maslanova I."/>
            <person name="Kovarovic V."/>
            <person name="Svec P."/>
            <person name="Kralova S."/>
            <person name="Kristofova L."/>
            <person name="Keklakova J."/>
            <person name="Petras P."/>
            <person name="Doskar J."/>
        </authorList>
    </citation>
    <scope>NUCLEOTIDE SEQUENCE</scope>
    <source>
        <strain evidence="10">CCM 8730</strain>
    </source>
</reference>
<dbReference type="GO" id="GO:0007062">
    <property type="term" value="P:sister chromatid cohesion"/>
    <property type="evidence" value="ECO:0007669"/>
    <property type="project" value="InterPro"/>
</dbReference>
<comment type="similarity">
    <text evidence="7">Belongs to the SMC family.</text>
</comment>
<dbReference type="InterPro" id="IPR003395">
    <property type="entry name" value="RecF/RecN/SMC_N"/>
</dbReference>
<dbReference type="Pfam" id="PF06470">
    <property type="entry name" value="SMC_hinge"/>
    <property type="match status" value="1"/>
</dbReference>
<dbReference type="InterPro" id="IPR010935">
    <property type="entry name" value="SMC_hinge"/>
</dbReference>
<dbReference type="Gene3D" id="1.20.1060.20">
    <property type="match status" value="1"/>
</dbReference>
<keyword evidence="6 7" id="KW-0238">DNA-binding</keyword>
<evidence type="ECO:0000259" key="9">
    <source>
        <dbReference type="SMART" id="SM00968"/>
    </source>
</evidence>
<dbReference type="GO" id="GO:0006260">
    <property type="term" value="P:DNA replication"/>
    <property type="evidence" value="ECO:0007669"/>
    <property type="project" value="UniProtKB-UniRule"/>
</dbReference>
<dbReference type="Proteomes" id="UP001056588">
    <property type="component" value="Chromosome"/>
</dbReference>
<name>A0A2C6WIU8_9STAP</name>
<dbReference type="SUPFAM" id="SSF75553">
    <property type="entry name" value="Smc hinge domain"/>
    <property type="match status" value="1"/>
</dbReference>
<dbReference type="FunFam" id="3.40.50.300:FF:000984">
    <property type="entry name" value="Chromosome partition protein Smc"/>
    <property type="match status" value="1"/>
</dbReference>
<evidence type="ECO:0000256" key="5">
    <source>
        <dbReference type="ARBA" id="ARBA00023054"/>
    </source>
</evidence>
<reference evidence="11" key="4">
    <citation type="submission" date="2022-03" db="EMBL/GenBank/DDBJ databases">
        <title>Complete Genome Sequence of Staphylococcus edaphicus strain CCM 8731.</title>
        <authorList>
            <person name="Rimmer C.O."/>
            <person name="Thomas J.C."/>
        </authorList>
    </citation>
    <scope>NUCLEOTIDE SEQUENCE</scope>
    <source>
        <strain evidence="11">CCM 8731</strain>
    </source>
</reference>
<dbReference type="InterPro" id="IPR011890">
    <property type="entry name" value="SMC_prok"/>
</dbReference>
<dbReference type="PIRSF" id="PIRSF005719">
    <property type="entry name" value="SMC"/>
    <property type="match status" value="1"/>
</dbReference>
<keyword evidence="2 7" id="KW-0963">Cytoplasm</keyword>
<comment type="domain">
    <text evidence="7">Contains large globular domains required for ATP hydrolysis at each terminus and a third globular domain forming a flexible hinge near the middle of the molecule. These domains are separated by coiled-coil structures.</text>
</comment>
<dbReference type="GO" id="GO:0003677">
    <property type="term" value="F:DNA binding"/>
    <property type="evidence" value="ECO:0007669"/>
    <property type="project" value="UniProtKB-UniRule"/>
</dbReference>
<proteinExistence type="inferred from homology"/>
<reference evidence="10" key="3">
    <citation type="submission" date="2017-10" db="EMBL/GenBank/DDBJ databases">
        <authorList>
            <person name="Vrbovska V."/>
            <person name="Kovarovic V."/>
            <person name="Indrakova A."/>
        </authorList>
    </citation>
    <scope>NUCLEOTIDE SEQUENCE</scope>
    <source>
        <strain evidence="10">CCM 8730</strain>
    </source>
</reference>
<dbReference type="GO" id="GO:0005737">
    <property type="term" value="C:cytoplasm"/>
    <property type="evidence" value="ECO:0007669"/>
    <property type="project" value="UniProtKB-SubCell"/>
</dbReference>
<dbReference type="InterPro" id="IPR036277">
    <property type="entry name" value="SMC_hinge_sf"/>
</dbReference>
<dbReference type="Gene3D" id="3.40.50.300">
    <property type="entry name" value="P-loop containing nucleotide triphosphate hydrolases"/>
    <property type="match status" value="2"/>
</dbReference>
<evidence type="ECO:0000313" key="11">
    <source>
        <dbReference type="EMBL" id="UQW80624.1"/>
    </source>
</evidence>
<dbReference type="RefSeq" id="WP_099089392.1">
    <property type="nucleotide sequence ID" value="NZ_CP093217.1"/>
</dbReference>
<organism evidence="10 12">
    <name type="scientific">Staphylococcus edaphicus</name>
    <dbReference type="NCBI Taxonomy" id="1955013"/>
    <lineage>
        <taxon>Bacteria</taxon>
        <taxon>Bacillati</taxon>
        <taxon>Bacillota</taxon>
        <taxon>Bacilli</taxon>
        <taxon>Bacillales</taxon>
        <taxon>Staphylococcaceae</taxon>
        <taxon>Staphylococcus</taxon>
    </lineage>
</organism>
<dbReference type="GO" id="GO:0030261">
    <property type="term" value="P:chromosome condensation"/>
    <property type="evidence" value="ECO:0007669"/>
    <property type="project" value="InterPro"/>
</dbReference>
<protein>
    <recommendedName>
        <fullName evidence="7">Chromosome partition protein Smc</fullName>
    </recommendedName>
</protein>
<feature type="coiled-coil region" evidence="7">
    <location>
        <begin position="1004"/>
        <end position="1031"/>
    </location>
</feature>
<keyword evidence="4 7" id="KW-0067">ATP-binding</keyword>
<comment type="subunit">
    <text evidence="7">Homodimer.</text>
</comment>
<dbReference type="GO" id="GO:0005694">
    <property type="term" value="C:chromosome"/>
    <property type="evidence" value="ECO:0007669"/>
    <property type="project" value="InterPro"/>
</dbReference>
<feature type="coiled-coil region" evidence="7">
    <location>
        <begin position="833"/>
        <end position="930"/>
    </location>
</feature>
<feature type="compositionally biased region" description="Polar residues" evidence="8">
    <location>
        <begin position="760"/>
        <end position="769"/>
    </location>
</feature>
<dbReference type="Gene3D" id="3.30.70.1620">
    <property type="match status" value="1"/>
</dbReference>
<evidence type="ECO:0000256" key="4">
    <source>
        <dbReference type="ARBA" id="ARBA00022840"/>
    </source>
</evidence>
<evidence type="ECO:0000256" key="7">
    <source>
        <dbReference type="HAMAP-Rule" id="MF_01894"/>
    </source>
</evidence>
<feature type="binding site" evidence="7">
    <location>
        <begin position="33"/>
        <end position="40"/>
    </location>
    <ligand>
        <name>ATP</name>
        <dbReference type="ChEBI" id="CHEBI:30616"/>
    </ligand>
</feature>
<feature type="coiled-coil region" evidence="7">
    <location>
        <begin position="421"/>
        <end position="476"/>
    </location>
</feature>
<comment type="function">
    <text evidence="7">Required for chromosome condensation and partitioning.</text>
</comment>
<dbReference type="CDD" id="cd03278">
    <property type="entry name" value="ABC_SMC_barmotin"/>
    <property type="match status" value="2"/>
</dbReference>
<dbReference type="OrthoDB" id="9808768at2"/>
<dbReference type="SMART" id="SM00968">
    <property type="entry name" value="SMC_hinge"/>
    <property type="match status" value="1"/>
</dbReference>
<dbReference type="GO" id="GO:0005524">
    <property type="term" value="F:ATP binding"/>
    <property type="evidence" value="ECO:0007669"/>
    <property type="project" value="UniProtKB-UniRule"/>
</dbReference>
<evidence type="ECO:0000256" key="2">
    <source>
        <dbReference type="ARBA" id="ARBA00022490"/>
    </source>
</evidence>
<dbReference type="NCBIfam" id="TIGR02168">
    <property type="entry name" value="SMC_prok_B"/>
    <property type="match status" value="1"/>
</dbReference>
<keyword evidence="5 7" id="KW-0175">Coiled coil</keyword>
<sequence>MVYLKSIDAFGFKSFAEHTNVQFDEGVTAIVGPNGSGKSNITDAIKWVLGEQSAKSLRGAKMEDIIFSGAEHRKAQNYAEVKLKLDNSSGKLQVDATEVTVTRRLYRSGESEYYLNNERTRLKDIIDLFLDSGLGKEAFSIISQGRVDEILNAKPVDRRQILEESAGVLKYKKRKATSVQKLDQTEDNLSRVEDILYDLEGRVEPLREEAAIAKEYKHLSKEMEKSDVLVTVHDIKQYNDNINELDDNLNHLKSQQASKDAEKVQHTHSLNKYKTERQQLDERIESLNVQLVKATEDVEKFTGQLNVLEERKKNQSETNARFEEEQDSLLNQTENLSKEKTEVQVEIDRLKAQQKDLNEKVQHFESQLYVTDEQHDEKLEAIKDEYYQLMSEQSDVNNDIRFLEHTIQENETKQSRLDSRLVEAFDQLKKIQSDITDVEKQSATTQRELKQAEQQLNEYERRLTQLKQQRSEYEEKLHQAYRFNEKLKSRIDSAATQQEEYSYFFNGVKHILKAKNNQLTGIRGAVAEVIQVPSDLTKAIEIALGASLQHVIVDSEKDGRQAIQYLKQNGLGRATFLPLNVIQPRHIANEILNTAQAAQGFINIASQAIQVDSDYQNVVQNLLGNTIIVDELKNANELARKIRYRTRIVTLDGDIVNPGGSMTGGGERKTKSILAQKDELAKMRAQLEDYQQQTIEFEKQFQAIKEESDHLSESYFESSQQYNVAKQTLHDFELELDRLRKNEAHIKDEHEEFEFEKNDGYQSETSKQTLQDKKQRLEQIKAQLLRLEEDINHYTKLSKEGKESTTQIQQQLHQKQSDLAVVKERLNAQKQSLSKITKQLATVAEQQEKLDEQIKLFNSDEVTGEKAFETIQSNIEQSKATKEKLAVDIEDVKSRRLELNDTIEETDQRLQEANQDILSIENRYQDIKSEQSRLDVLINYAMNHLSDDYHLTYERASELYELDEDIDVLRKKVKLTKMSIEELGPVNLNAIEQFDEIHTRYTFLDEQRADLRAAKSTLEQLIEEMDQEVKDRFKETFHAVQGHFTEVFKSLFGGGQAELRLTDDDYLSAGVDIIVQPPGKKLQHLSLLSGGERALSAIALLFAILKVRSAPFVILDEVEAALDEANVIRYAQYLKALSDQTQFIVITHRKGTMEFSDRLYGVTMQESGVSKLVSVNLNTIDEVIKEEQV</sequence>
<feature type="compositionally biased region" description="Basic and acidic residues" evidence="8">
    <location>
        <begin position="312"/>
        <end position="323"/>
    </location>
</feature>
<keyword evidence="13" id="KW-1185">Reference proteome</keyword>
<dbReference type="SUPFAM" id="SSF52540">
    <property type="entry name" value="P-loop containing nucleoside triphosphate hydrolases"/>
    <property type="match status" value="2"/>
</dbReference>
<dbReference type="GO" id="GO:0007059">
    <property type="term" value="P:chromosome segregation"/>
    <property type="evidence" value="ECO:0007669"/>
    <property type="project" value="UniProtKB-UniRule"/>
</dbReference>
<reference evidence="12" key="2">
    <citation type="submission" date="2017-10" db="EMBL/GenBank/DDBJ databases">
        <title>Staphylococcus edaphicus sp. nov., isolated in Antarctica, harbouring mecC gene and genomic islands essential in adaptation to extreme environment.</title>
        <authorList>
            <person name="Pantucek R."/>
            <person name="Sedlacek I."/>
            <person name="Indrakova A."/>
            <person name="Vrbovska V."/>
            <person name="Maslanova I."/>
            <person name="Kovarovic V."/>
            <person name="Svec P."/>
            <person name="Kralova S."/>
            <person name="Kristofova L."/>
            <person name="Keklakova J."/>
            <person name="Petras P."/>
            <person name="Doskar J."/>
        </authorList>
    </citation>
    <scope>NUCLEOTIDE SEQUENCE [LARGE SCALE GENOMIC DNA]</scope>
    <source>
        <strain evidence="12">CCM 5085</strain>
    </source>
</reference>
<feature type="domain" description="SMC hinge" evidence="9">
    <location>
        <begin position="520"/>
        <end position="639"/>
    </location>
</feature>
<dbReference type="EMBL" id="CP093217">
    <property type="protein sequence ID" value="UQW80624.1"/>
    <property type="molecule type" value="Genomic_DNA"/>
</dbReference>
<feature type="region of interest" description="Disordered" evidence="8">
    <location>
        <begin position="312"/>
        <end position="334"/>
    </location>
</feature>
<evidence type="ECO:0000313" key="10">
    <source>
        <dbReference type="EMBL" id="PHK50708.1"/>
    </source>
</evidence>